<feature type="signal peptide" evidence="1">
    <location>
        <begin position="1"/>
        <end position="23"/>
    </location>
</feature>
<name>A0ABS5A830_9PSEU</name>
<sequence length="179" mass="18109">MSFRTRTAAVVLAVATLFSSAVAAPPPAQAALGDLTCALDAAYLTFTPPLKAGQSSTITGYANLTGCLSLTGYSRLTRATIEATGTVTAAPGVNPCGLILDMPLTGQVAWNTGETSDITALLSTQLSQLPVLVGIEVTSGPLAGDTANNTIVPAPVPNLDCLVNGLQTLTVPVLALSFH</sequence>
<feature type="chain" id="PRO_5045443544" description="Secreted protein" evidence="1">
    <location>
        <begin position="24"/>
        <end position="179"/>
    </location>
</feature>
<reference evidence="2 3" key="1">
    <citation type="submission" date="2021-03" db="EMBL/GenBank/DDBJ databases">
        <title>Sequencing the genomes of 1000 actinobacteria strains.</title>
        <authorList>
            <person name="Klenk H.-P."/>
        </authorList>
    </citation>
    <scope>NUCLEOTIDE SEQUENCE [LARGE SCALE GENOMIC DNA]</scope>
    <source>
        <strain evidence="2 3">DSM 44580</strain>
    </source>
</reference>
<organism evidence="2 3">
    <name type="scientific">Crossiella equi</name>
    <dbReference type="NCBI Taxonomy" id="130796"/>
    <lineage>
        <taxon>Bacteria</taxon>
        <taxon>Bacillati</taxon>
        <taxon>Actinomycetota</taxon>
        <taxon>Actinomycetes</taxon>
        <taxon>Pseudonocardiales</taxon>
        <taxon>Pseudonocardiaceae</taxon>
        <taxon>Crossiella</taxon>
    </lineage>
</organism>
<proteinExistence type="predicted"/>
<dbReference type="RefSeq" id="WP_086780860.1">
    <property type="nucleotide sequence ID" value="NZ_JAGIOO010000001.1"/>
</dbReference>
<dbReference type="Proteomes" id="UP001519363">
    <property type="component" value="Unassembled WGS sequence"/>
</dbReference>
<gene>
    <name evidence="2" type="ORF">JOF53_001625</name>
</gene>
<evidence type="ECO:0008006" key="4">
    <source>
        <dbReference type="Google" id="ProtNLM"/>
    </source>
</evidence>
<comment type="caution">
    <text evidence="2">The sequence shown here is derived from an EMBL/GenBank/DDBJ whole genome shotgun (WGS) entry which is preliminary data.</text>
</comment>
<evidence type="ECO:0000313" key="2">
    <source>
        <dbReference type="EMBL" id="MBP2472753.1"/>
    </source>
</evidence>
<keyword evidence="1" id="KW-0732">Signal</keyword>
<accession>A0ABS5A830</accession>
<protein>
    <recommendedName>
        <fullName evidence="4">Secreted protein</fullName>
    </recommendedName>
</protein>
<dbReference type="EMBL" id="JAGIOO010000001">
    <property type="protein sequence ID" value="MBP2472753.1"/>
    <property type="molecule type" value="Genomic_DNA"/>
</dbReference>
<keyword evidence="3" id="KW-1185">Reference proteome</keyword>
<evidence type="ECO:0000256" key="1">
    <source>
        <dbReference type="SAM" id="SignalP"/>
    </source>
</evidence>
<evidence type="ECO:0000313" key="3">
    <source>
        <dbReference type="Proteomes" id="UP001519363"/>
    </source>
</evidence>